<evidence type="ECO:0000313" key="1">
    <source>
        <dbReference type="EMBL" id="MBD3904437.1"/>
    </source>
</evidence>
<sequence length="170" mass="19595">MKKTILFFIFLSGIIFGQEKAVTASGKNVILNSDNTWKFDEQHNSGLNPEYFKSNNKNMVVGIFDKIQIPIKNGEEKNVDVYFEFLSTTDQFSNISVNKIQKMIDYSRDYLLSGLKNKYSFVPRKVKVSYSDSKKAWLIIWDYTAKNSYGGDVAGDKLLLYNNDLERVEI</sequence>
<dbReference type="EMBL" id="JAJJML010000001">
    <property type="protein sequence ID" value="MCC9032744.1"/>
    <property type="molecule type" value="Genomic_DNA"/>
</dbReference>
<comment type="caution">
    <text evidence="2">The sequence shown here is derived from an EMBL/GenBank/DDBJ whole genome shotgun (WGS) entry which is preliminary data.</text>
</comment>
<name>A0A9Q3USS6_9FLAO</name>
<dbReference type="AlphaFoldDB" id="A0A9Q3USS6"/>
<dbReference type="Proteomes" id="UP000603715">
    <property type="component" value="Unassembled WGS sequence"/>
</dbReference>
<keyword evidence="3" id="KW-1185">Reference proteome</keyword>
<reference evidence="3" key="2">
    <citation type="submission" date="2023-07" db="EMBL/GenBank/DDBJ databases">
        <title>Description of novel Chryseobacterium sp. strain C-2.</title>
        <authorList>
            <person name="Saticioglu I.B."/>
        </authorList>
    </citation>
    <scope>NUCLEOTIDE SEQUENCE [LARGE SCALE GENOMIC DNA]</scope>
    <source>
        <strain evidence="3">C-2</strain>
    </source>
</reference>
<reference evidence="2" key="1">
    <citation type="submission" date="2021-11" db="EMBL/GenBank/DDBJ databases">
        <title>Description of novel Chryseobacterium species.</title>
        <authorList>
            <person name="Saticioglu I.B."/>
            <person name="Ay H."/>
            <person name="Altun S."/>
            <person name="Duman M."/>
        </authorList>
    </citation>
    <scope>NUCLEOTIDE SEQUENCE</scope>
    <source>
        <strain evidence="2">C-39</strain>
    </source>
</reference>
<evidence type="ECO:0000313" key="3">
    <source>
        <dbReference type="Proteomes" id="UP000603715"/>
    </source>
</evidence>
<evidence type="ECO:0000313" key="4">
    <source>
        <dbReference type="Proteomes" id="UP001107960"/>
    </source>
</evidence>
<reference evidence="1" key="3">
    <citation type="submission" date="2024-05" db="EMBL/GenBank/DDBJ databases">
        <title>Description of novel Chryseobacterium sp. strain C-2.</title>
        <authorList>
            <person name="Saticioglu I.B."/>
        </authorList>
    </citation>
    <scope>NUCLEOTIDE SEQUENCE</scope>
    <source>
        <strain evidence="1">C-2</strain>
    </source>
</reference>
<dbReference type="Proteomes" id="UP001107960">
    <property type="component" value="Unassembled WGS sequence"/>
</dbReference>
<proteinExistence type="predicted"/>
<organism evidence="2 4">
    <name type="scientific">Chryseobacterium muglaense</name>
    <dbReference type="NCBI Taxonomy" id="2893752"/>
    <lineage>
        <taxon>Bacteria</taxon>
        <taxon>Pseudomonadati</taxon>
        <taxon>Bacteroidota</taxon>
        <taxon>Flavobacteriia</taxon>
        <taxon>Flavobacteriales</taxon>
        <taxon>Weeksellaceae</taxon>
        <taxon>Chryseobacterium group</taxon>
        <taxon>Chryseobacterium</taxon>
    </lineage>
</organism>
<dbReference type="RefSeq" id="WP_191178987.1">
    <property type="nucleotide sequence ID" value="NZ_JACXXP010000006.1"/>
</dbReference>
<protein>
    <submittedName>
        <fullName evidence="2">Uncharacterized protein</fullName>
    </submittedName>
</protein>
<accession>A0A9Q3USS6</accession>
<gene>
    <name evidence="1" type="ORF">IEW27_07510</name>
    <name evidence="2" type="ORF">LNP80_00550</name>
</gene>
<dbReference type="EMBL" id="JACXXP010000006">
    <property type="protein sequence ID" value="MBD3904437.1"/>
    <property type="molecule type" value="Genomic_DNA"/>
</dbReference>
<evidence type="ECO:0000313" key="2">
    <source>
        <dbReference type="EMBL" id="MCC9032744.1"/>
    </source>
</evidence>